<evidence type="ECO:0000313" key="4">
    <source>
        <dbReference type="Proteomes" id="UP000002154"/>
    </source>
</evidence>
<name>A9VVL8_BACMK</name>
<accession>A9VVL8</accession>
<feature type="compositionally biased region" description="Basic and acidic residues" evidence="2">
    <location>
        <begin position="185"/>
        <end position="203"/>
    </location>
</feature>
<feature type="coiled-coil region" evidence="1">
    <location>
        <begin position="57"/>
        <end position="109"/>
    </location>
</feature>
<dbReference type="HOGENOM" id="CLU_1264794_0_0_9"/>
<keyword evidence="1" id="KW-0175">Coiled coil</keyword>
<dbReference type="AlphaFoldDB" id="A9VVL8"/>
<keyword evidence="3" id="KW-0614">Plasmid</keyword>
<evidence type="ECO:0000256" key="1">
    <source>
        <dbReference type="SAM" id="Coils"/>
    </source>
</evidence>
<evidence type="ECO:0000256" key="2">
    <source>
        <dbReference type="SAM" id="MobiDB-lite"/>
    </source>
</evidence>
<gene>
    <name evidence="3" type="ordered locus">BcerKBAB4_5339</name>
</gene>
<dbReference type="EMBL" id="CP000906">
    <property type="protein sequence ID" value="ABY46833.1"/>
    <property type="molecule type" value="Genomic_DNA"/>
</dbReference>
<organism evidence="3 4">
    <name type="scientific">Bacillus mycoides (strain KBAB4)</name>
    <name type="common">Bacillus weihenstephanensis</name>
    <dbReference type="NCBI Taxonomy" id="315730"/>
    <lineage>
        <taxon>Bacteria</taxon>
        <taxon>Bacillati</taxon>
        <taxon>Bacillota</taxon>
        <taxon>Bacilli</taxon>
        <taxon>Bacillales</taxon>
        <taxon>Bacillaceae</taxon>
        <taxon>Bacillus</taxon>
        <taxon>Bacillus cereus group</taxon>
    </lineage>
</organism>
<protein>
    <recommendedName>
        <fullName evidence="5">DUF4355 domain-containing protein</fullName>
    </recommendedName>
</protein>
<dbReference type="Proteomes" id="UP000002154">
    <property type="component" value="Plasmid pBWB403"/>
</dbReference>
<feature type="region of interest" description="Disordered" evidence="2">
    <location>
        <begin position="172"/>
        <end position="203"/>
    </location>
</feature>
<sequence>MAEEIKETQTPDGGEVVTETKVDEVIDAEKTVSMTQAEFDAVIAKSKQQVHRKYEGFDDFKTKAEEAERIADEARLAKMDELERANETIKTKDDALTTLQAEVESMKQAQKAKEVNDKFAEVALTVNIPTEFLEDAKTLAKVTDATKVEDIKEIVTKLVKERPFLVKEKEVQQREIGGASNHANPKSEKSDEQLLQESADKYRRTQRMEDKIAYVNLKHKLGK</sequence>
<geneLocation type="plasmid" evidence="3 4">
    <name>pBWB403</name>
</geneLocation>
<dbReference type="RefSeq" id="WP_012260070.1">
    <property type="nucleotide sequence ID" value="NC_010182.1"/>
</dbReference>
<evidence type="ECO:0000313" key="3">
    <source>
        <dbReference type="EMBL" id="ABY46833.1"/>
    </source>
</evidence>
<reference evidence="3 4" key="1">
    <citation type="journal article" date="2008" name="Chem. Biol. Interact.">
        <title>Extending the Bacillus cereus group genomics to putative food-borne pathogens of different toxicity.</title>
        <authorList>
            <person name="Lapidus A."/>
            <person name="Goltsman E."/>
            <person name="Auger S."/>
            <person name="Galleron N."/>
            <person name="Segurens B."/>
            <person name="Dossat C."/>
            <person name="Land M.L."/>
            <person name="Broussolle V."/>
            <person name="Brillard J."/>
            <person name="Guinebretiere M.H."/>
            <person name="Sanchis V."/>
            <person name="Nguen-The C."/>
            <person name="Lereclus D."/>
            <person name="Richardson P."/>
            <person name="Wincker P."/>
            <person name="Weissenbach J."/>
            <person name="Ehrlich S.D."/>
            <person name="Sorokin A."/>
        </authorList>
    </citation>
    <scope>NUCLEOTIDE SEQUENCE [LARGE SCALE GENOMIC DNA]</scope>
    <source>
        <strain evidence="3 4">KBAB4</strain>
        <plasmid evidence="3 4">pBWB403</plasmid>
    </source>
</reference>
<proteinExistence type="predicted"/>
<evidence type="ECO:0008006" key="5">
    <source>
        <dbReference type="Google" id="ProtNLM"/>
    </source>
</evidence>
<dbReference type="KEGG" id="bwe:BcerKBAB4_5339"/>